<keyword evidence="2" id="KW-0479">Metal-binding</keyword>
<dbReference type="InterPro" id="IPR036396">
    <property type="entry name" value="Cyt_P450_sf"/>
</dbReference>
<dbReference type="Pfam" id="PF00067">
    <property type="entry name" value="p450"/>
    <property type="match status" value="1"/>
</dbReference>
<dbReference type="GO" id="GO:0020037">
    <property type="term" value="F:heme binding"/>
    <property type="evidence" value="ECO:0007669"/>
    <property type="project" value="InterPro"/>
</dbReference>
<dbReference type="GO" id="GO:0016705">
    <property type="term" value="F:oxidoreductase activity, acting on paired donors, with incorporation or reduction of molecular oxygen"/>
    <property type="evidence" value="ECO:0007669"/>
    <property type="project" value="InterPro"/>
</dbReference>
<feature type="compositionally biased region" description="Polar residues" evidence="3">
    <location>
        <begin position="1"/>
        <end position="14"/>
    </location>
</feature>
<dbReference type="GO" id="GO:0004497">
    <property type="term" value="F:monooxygenase activity"/>
    <property type="evidence" value="ECO:0007669"/>
    <property type="project" value="UniProtKB-KW"/>
</dbReference>
<evidence type="ECO:0000256" key="2">
    <source>
        <dbReference type="RuleBase" id="RU000461"/>
    </source>
</evidence>
<keyword evidence="2" id="KW-0560">Oxidoreductase</keyword>
<dbReference type="EMBL" id="JADIXZ010000007">
    <property type="protein sequence ID" value="MBK6302125.1"/>
    <property type="molecule type" value="Genomic_DNA"/>
</dbReference>
<keyword evidence="2" id="KW-0349">Heme</keyword>
<dbReference type="PANTHER" id="PTHR46696">
    <property type="entry name" value="P450, PUTATIVE (EUROFUNG)-RELATED"/>
    <property type="match status" value="1"/>
</dbReference>
<feature type="region of interest" description="Disordered" evidence="3">
    <location>
        <begin position="1"/>
        <end position="29"/>
    </location>
</feature>
<evidence type="ECO:0000313" key="4">
    <source>
        <dbReference type="EMBL" id="MBK6302125.1"/>
    </source>
</evidence>
<dbReference type="AlphaFoldDB" id="A0A934X809"/>
<name>A0A934X809_9MICO</name>
<dbReference type="GO" id="GO:0005506">
    <property type="term" value="F:iron ion binding"/>
    <property type="evidence" value="ECO:0007669"/>
    <property type="project" value="InterPro"/>
</dbReference>
<comment type="similarity">
    <text evidence="1 2">Belongs to the cytochrome P450 family.</text>
</comment>
<keyword evidence="2" id="KW-0503">Monooxygenase</keyword>
<dbReference type="InterPro" id="IPR017972">
    <property type="entry name" value="Cyt_P450_CS"/>
</dbReference>
<keyword evidence="2" id="KW-0408">Iron</keyword>
<evidence type="ECO:0000256" key="3">
    <source>
        <dbReference type="SAM" id="MobiDB-lite"/>
    </source>
</evidence>
<dbReference type="Gene3D" id="1.10.630.10">
    <property type="entry name" value="Cytochrome P450"/>
    <property type="match status" value="1"/>
</dbReference>
<dbReference type="PRINTS" id="PR00359">
    <property type="entry name" value="BP450"/>
</dbReference>
<dbReference type="Proteomes" id="UP000718281">
    <property type="component" value="Unassembled WGS sequence"/>
</dbReference>
<dbReference type="PANTHER" id="PTHR46696:SF6">
    <property type="entry name" value="P450, PUTATIVE (EUROFUNG)-RELATED"/>
    <property type="match status" value="1"/>
</dbReference>
<evidence type="ECO:0000313" key="5">
    <source>
        <dbReference type="Proteomes" id="UP000718281"/>
    </source>
</evidence>
<dbReference type="SUPFAM" id="SSF48264">
    <property type="entry name" value="Cytochrome P450"/>
    <property type="match status" value="1"/>
</dbReference>
<evidence type="ECO:0000256" key="1">
    <source>
        <dbReference type="ARBA" id="ARBA00010617"/>
    </source>
</evidence>
<reference evidence="4 5" key="1">
    <citation type="submission" date="2020-10" db="EMBL/GenBank/DDBJ databases">
        <title>Connecting structure to function with the recovery of over 1000 high-quality activated sludge metagenome-assembled genomes encoding full-length rRNA genes using long-read sequencing.</title>
        <authorList>
            <person name="Singleton C.M."/>
            <person name="Petriglieri F."/>
            <person name="Kristensen J.M."/>
            <person name="Kirkegaard R.H."/>
            <person name="Michaelsen T.Y."/>
            <person name="Andersen M.H."/>
            <person name="Karst S.M."/>
            <person name="Dueholm M.S."/>
            <person name="Nielsen P.H."/>
            <person name="Albertsen M."/>
        </authorList>
    </citation>
    <scope>NUCLEOTIDE SEQUENCE [LARGE SCALE GENOMIC DNA]</scope>
    <source>
        <strain evidence="4">AalE_18-Q3-R2-46_BAT3C.188</strain>
    </source>
</reference>
<comment type="caution">
    <text evidence="4">The sequence shown here is derived from an EMBL/GenBank/DDBJ whole genome shotgun (WGS) entry which is preliminary data.</text>
</comment>
<gene>
    <name evidence="4" type="ORF">IPF40_14185</name>
</gene>
<dbReference type="PROSITE" id="PS00086">
    <property type="entry name" value="CYTOCHROME_P450"/>
    <property type="match status" value="1"/>
</dbReference>
<dbReference type="InterPro" id="IPR002397">
    <property type="entry name" value="Cyt_P450_B"/>
</dbReference>
<organism evidence="4 5">
    <name type="scientific">Candidatus Phosphoribacter hodrii</name>
    <dbReference type="NCBI Taxonomy" id="2953743"/>
    <lineage>
        <taxon>Bacteria</taxon>
        <taxon>Bacillati</taxon>
        <taxon>Actinomycetota</taxon>
        <taxon>Actinomycetes</taxon>
        <taxon>Micrococcales</taxon>
        <taxon>Dermatophilaceae</taxon>
        <taxon>Candidatus Phosphoribacter</taxon>
    </lineage>
</organism>
<accession>A0A934X809</accession>
<sequence length="434" mass="47033">MDQVTDPESGTARHTSAPGGETADGGSSRCPVVHFDHTSAVHSLDPVASYRALRAQGPVVWSPEHGGYWVLTDYASVFAAARDDETFSSARSAHGGEGLNNVIPKAPVHLHIPVELDPPEHRTYRKIINAVTAPAALDGLRPRIAYWTARFVDDVIEAGQADLATVIGVPAAVTLDWLGMDASQWQRYSHTMHSVLANRPGTDAHAHALAEGIPWMSQQITDVIAARRAQPRDDIVSYLVGAQVDGAPMSDDAAYSIIELLISGGVGTTASLVSQTLVHLDADRSQRAELIAHPERLERAIEEFLRAFSPTQALARTIVRDTEIAGCPMRAGDRALLAWSSANRDPQQFEAPDEVRIDRWPNRHTAFGLGVHRCAGAHIARAIAAELLGQILTRMPDYVVDRDRLRAYPQQGVNAGYEHIPATFTPGARLLPAE</sequence>
<proteinExistence type="inferred from homology"/>
<dbReference type="InterPro" id="IPR001128">
    <property type="entry name" value="Cyt_P450"/>
</dbReference>
<protein>
    <submittedName>
        <fullName evidence="4">Cytochrome P450</fullName>
    </submittedName>
</protein>